<name>A0A0P7TXG8_SCLFO</name>
<evidence type="ECO:0000256" key="2">
    <source>
        <dbReference type="ARBA" id="ARBA00023319"/>
    </source>
</evidence>
<dbReference type="SUPFAM" id="SSF48726">
    <property type="entry name" value="Immunoglobulin"/>
    <property type="match status" value="1"/>
</dbReference>
<proteinExistence type="predicted"/>
<dbReference type="Gene3D" id="2.60.40.10">
    <property type="entry name" value="Immunoglobulins"/>
    <property type="match status" value="1"/>
</dbReference>
<dbReference type="InterPro" id="IPR013783">
    <property type="entry name" value="Ig-like_fold"/>
</dbReference>
<evidence type="ECO:0000259" key="3">
    <source>
        <dbReference type="PROSITE" id="PS50835"/>
    </source>
</evidence>
<dbReference type="InterPro" id="IPR007110">
    <property type="entry name" value="Ig-like_dom"/>
</dbReference>
<comment type="caution">
    <text evidence="4">The sequence shown here is derived from an EMBL/GenBank/DDBJ whole genome shotgun (WGS) entry which is preliminary data.</text>
</comment>
<organism evidence="4 5">
    <name type="scientific">Scleropages formosus</name>
    <name type="common">Asian bonytongue</name>
    <name type="synonym">Osteoglossum formosum</name>
    <dbReference type="NCBI Taxonomy" id="113540"/>
    <lineage>
        <taxon>Eukaryota</taxon>
        <taxon>Metazoa</taxon>
        <taxon>Chordata</taxon>
        <taxon>Craniata</taxon>
        <taxon>Vertebrata</taxon>
        <taxon>Euteleostomi</taxon>
        <taxon>Actinopterygii</taxon>
        <taxon>Neopterygii</taxon>
        <taxon>Teleostei</taxon>
        <taxon>Osteoglossocephala</taxon>
        <taxon>Osteoglossomorpha</taxon>
        <taxon>Osteoglossiformes</taxon>
        <taxon>Osteoglossidae</taxon>
        <taxon>Scleropages</taxon>
    </lineage>
</organism>
<gene>
    <name evidence="4" type="ORF">Z043_115465</name>
</gene>
<feature type="domain" description="Ig-like" evidence="3">
    <location>
        <begin position="43"/>
        <end position="133"/>
    </location>
</feature>
<accession>A0A0P7TXG8</accession>
<reference evidence="4 5" key="1">
    <citation type="submission" date="2015-08" db="EMBL/GenBank/DDBJ databases">
        <title>The genome of the Asian arowana (Scleropages formosus).</title>
        <authorList>
            <person name="Tan M.H."/>
            <person name="Gan H.M."/>
            <person name="Croft L.J."/>
            <person name="Austin C.M."/>
        </authorList>
    </citation>
    <scope>NUCLEOTIDE SEQUENCE [LARGE SCALE GENOMIC DNA]</scope>
    <source>
        <strain evidence="4">Aro1</strain>
    </source>
</reference>
<dbReference type="FunFam" id="2.60.40.10:FF:000283">
    <property type="entry name" value="Immunoglobulin kappa constant"/>
    <property type="match status" value="1"/>
</dbReference>
<dbReference type="EMBL" id="JARO02005894">
    <property type="protein sequence ID" value="KPP66072.1"/>
    <property type="molecule type" value="Genomic_DNA"/>
</dbReference>
<evidence type="ECO:0000313" key="4">
    <source>
        <dbReference type="EMBL" id="KPP66072.1"/>
    </source>
</evidence>
<dbReference type="InterPro" id="IPR003597">
    <property type="entry name" value="Ig_C1-set"/>
</dbReference>
<dbReference type="SMART" id="SM00407">
    <property type="entry name" value="IGc1"/>
    <property type="match status" value="1"/>
</dbReference>
<dbReference type="InterPro" id="IPR036179">
    <property type="entry name" value="Ig-like_dom_sf"/>
</dbReference>
<dbReference type="PROSITE" id="PS50835">
    <property type="entry name" value="IG_LIKE"/>
    <property type="match status" value="1"/>
</dbReference>
<protein>
    <recommendedName>
        <fullName evidence="3">Ig-like domain-containing protein</fullName>
    </recommendedName>
</protein>
<evidence type="ECO:0000313" key="5">
    <source>
        <dbReference type="Proteomes" id="UP000034805"/>
    </source>
</evidence>
<keyword evidence="2" id="KW-0393">Immunoglobulin domain</keyword>
<dbReference type="PANTHER" id="PTHR23411">
    <property type="entry name" value="TAPASIN"/>
    <property type="match status" value="1"/>
</dbReference>
<dbReference type="Proteomes" id="UP000034805">
    <property type="component" value="Unassembled WGS sequence"/>
</dbReference>
<keyword evidence="1" id="KW-1015">Disulfide bond</keyword>
<dbReference type="Pfam" id="PF07654">
    <property type="entry name" value="C1-set"/>
    <property type="match status" value="1"/>
</dbReference>
<dbReference type="InterPro" id="IPR050380">
    <property type="entry name" value="Immune_Resp_Modulators"/>
</dbReference>
<sequence>MLSSKKRTGASQGVFVRLLNDIHSLWWIFGGGTRLDVGSNAAPLLTVLTPSSQEVSSKNTATLTCLANKGFPSDWKLEWMVDGSKEAADTSRGALNKDGLYSWSSTLTLPANKWMKVESVICKATQGSQSPVTQTAKRTDCSG</sequence>
<evidence type="ECO:0000256" key="1">
    <source>
        <dbReference type="ARBA" id="ARBA00023157"/>
    </source>
</evidence>
<dbReference type="AlphaFoldDB" id="A0A0P7TXG8"/>